<keyword evidence="6 8" id="KW-0067">ATP-binding</keyword>
<reference evidence="11 12" key="1">
    <citation type="submission" date="2019-03" db="EMBL/GenBank/DDBJ databases">
        <title>Systems level insights into methane cycling in arid and semi-arid ecosystems.</title>
        <authorList>
            <person name="Kalyuzhnaya M."/>
        </authorList>
    </citation>
    <scope>NUCLEOTIDE SEQUENCE [LARGE SCALE GENOMIC DNA]</scope>
    <source>
        <strain evidence="11 12">S-1</strain>
    </source>
</reference>
<comment type="similarity">
    <text evidence="2 8">Belongs to the glutamate--cysteine ligase type 1 family. Type 1 subfamily.</text>
</comment>
<evidence type="ECO:0000256" key="7">
    <source>
        <dbReference type="ARBA" id="ARBA00048819"/>
    </source>
</evidence>
<protein>
    <recommendedName>
        <fullName evidence="8">Glutamate--cysteine ligase</fullName>
        <ecNumber evidence="8">6.3.2.2</ecNumber>
    </recommendedName>
    <alternativeName>
        <fullName evidence="8">Gamma-ECS</fullName>
        <shortName evidence="8">GCS</shortName>
    </alternativeName>
    <alternativeName>
        <fullName evidence="8">Gamma-glutamylcysteine synthetase</fullName>
    </alternativeName>
</protein>
<dbReference type="EMBL" id="SMCN01000003">
    <property type="protein sequence ID" value="TCV87047.1"/>
    <property type="molecule type" value="Genomic_DNA"/>
</dbReference>
<keyword evidence="3 8" id="KW-0436">Ligase</keyword>
<dbReference type="InterPro" id="IPR007370">
    <property type="entry name" value="Glu_cys_ligase"/>
</dbReference>
<evidence type="ECO:0000256" key="8">
    <source>
        <dbReference type="HAMAP-Rule" id="MF_00578"/>
    </source>
</evidence>
<dbReference type="HAMAP" id="MF_00578">
    <property type="entry name" value="Glu_cys_ligase"/>
    <property type="match status" value="1"/>
</dbReference>
<evidence type="ECO:0000256" key="1">
    <source>
        <dbReference type="ARBA" id="ARBA00005006"/>
    </source>
</evidence>
<evidence type="ECO:0000313" key="11">
    <source>
        <dbReference type="EMBL" id="TCV87047.1"/>
    </source>
</evidence>
<gene>
    <name evidence="8" type="primary">gshA</name>
    <name evidence="11" type="ORF">EDE11_103276</name>
</gene>
<feature type="domain" description="Glutamate--cysteine ligase" evidence="10">
    <location>
        <begin position="26"/>
        <end position="399"/>
    </location>
</feature>
<organism evidence="11 12">
    <name type="scientific">Methylomonas methanica</name>
    <dbReference type="NCBI Taxonomy" id="421"/>
    <lineage>
        <taxon>Bacteria</taxon>
        <taxon>Pseudomonadati</taxon>
        <taxon>Pseudomonadota</taxon>
        <taxon>Gammaproteobacteria</taxon>
        <taxon>Methylococcales</taxon>
        <taxon>Methylococcaceae</taxon>
        <taxon>Methylomonas</taxon>
    </lineage>
</organism>
<name>A0ABY2CR74_METMH</name>
<evidence type="ECO:0000256" key="3">
    <source>
        <dbReference type="ARBA" id="ARBA00022598"/>
    </source>
</evidence>
<evidence type="ECO:0000256" key="6">
    <source>
        <dbReference type="ARBA" id="ARBA00022840"/>
    </source>
</evidence>
<sequence>MPRLLKPRKAPNFSMIITYCRLPDRLKYLIDNDQQYLLKQGLKGIEKESLRITEHGAIAQTPHPKALGSALAHPYITTDYSEALLEFITPPFADIRQTLDYMHQLHQFVYPHLGEEMLLATSMPCGIDGDLSIPIAEYGDSNIGRMKHVYRKGLWHRYGRTMQAIAGIHFNYSVPEALWPALYKQSGCTAGLEVFISNAYFGLIRNFHRQGWLILYLFGASPAICKTFFKSRPQLMEQFKEFDEHTVFHPYATSLRMSDIGYKSKNQAGLKIDYNSLDGYVESLGAAINTPYPDYEAIGVKVDGEYQQLNANILQIENEFYSTMRPKQIAKSGEKPTLALKRRGVLYVEMRSLDLNLLNPIGIDESTARFVEAFLLYCLLQDSPRQGPDEFQINNSNQLLVANQGRKPGLQLNRNGETVTMQQWAHSILYAMQPICAVLDRGSLERPYQLALQQQLAVVDNPALTPSARILACMRENGQEFGCFASNTSALHKHYFNAEPLDDETQRQFEDMAAASLKKQADIEANDKLDFDEYLSRYFAQS</sequence>
<evidence type="ECO:0000256" key="4">
    <source>
        <dbReference type="ARBA" id="ARBA00022684"/>
    </source>
</evidence>
<dbReference type="PANTHER" id="PTHR38761:SF1">
    <property type="entry name" value="GLUTAMATE--CYSTEINE LIGASE"/>
    <property type="match status" value="1"/>
</dbReference>
<dbReference type="GO" id="GO:0016874">
    <property type="term" value="F:ligase activity"/>
    <property type="evidence" value="ECO:0007669"/>
    <property type="project" value="UniProtKB-KW"/>
</dbReference>
<dbReference type="NCBIfam" id="TIGR01434">
    <property type="entry name" value="glu_cys_ligase"/>
    <property type="match status" value="1"/>
</dbReference>
<dbReference type="Proteomes" id="UP000295649">
    <property type="component" value="Unassembled WGS sequence"/>
</dbReference>
<dbReference type="InterPro" id="IPR014746">
    <property type="entry name" value="Gln_synth/guanido_kin_cat_dom"/>
</dbReference>
<evidence type="ECO:0000256" key="2">
    <source>
        <dbReference type="ARBA" id="ARBA00008772"/>
    </source>
</evidence>
<accession>A0ABY2CR74</accession>
<comment type="caution">
    <text evidence="11">The sequence shown here is derived from an EMBL/GenBank/DDBJ whole genome shotgun (WGS) entry which is preliminary data.</text>
</comment>
<evidence type="ECO:0000256" key="9">
    <source>
        <dbReference type="RuleBase" id="RU004391"/>
    </source>
</evidence>
<keyword evidence="5 8" id="KW-0547">Nucleotide-binding</keyword>
<dbReference type="Pfam" id="PF04262">
    <property type="entry name" value="Glu_cys_ligase"/>
    <property type="match status" value="1"/>
</dbReference>
<dbReference type="Gene3D" id="3.30.590.20">
    <property type="match status" value="1"/>
</dbReference>
<dbReference type="EC" id="6.3.2.2" evidence="8"/>
<evidence type="ECO:0000259" key="10">
    <source>
        <dbReference type="Pfam" id="PF04262"/>
    </source>
</evidence>
<keyword evidence="12" id="KW-1185">Reference proteome</keyword>
<proteinExistence type="inferred from homology"/>
<dbReference type="PANTHER" id="PTHR38761">
    <property type="entry name" value="GLUTAMATE--CYSTEINE LIGASE"/>
    <property type="match status" value="1"/>
</dbReference>
<comment type="pathway">
    <text evidence="1 8 9">Sulfur metabolism; glutathione biosynthesis; glutathione from L-cysteine and L-glutamate: step 1/2.</text>
</comment>
<dbReference type="SUPFAM" id="SSF55931">
    <property type="entry name" value="Glutamine synthetase/guanido kinase"/>
    <property type="match status" value="1"/>
</dbReference>
<comment type="catalytic activity">
    <reaction evidence="7 8 9">
        <text>L-cysteine + L-glutamate + ATP = gamma-L-glutamyl-L-cysteine + ADP + phosphate + H(+)</text>
        <dbReference type="Rhea" id="RHEA:13285"/>
        <dbReference type="ChEBI" id="CHEBI:15378"/>
        <dbReference type="ChEBI" id="CHEBI:29985"/>
        <dbReference type="ChEBI" id="CHEBI:30616"/>
        <dbReference type="ChEBI" id="CHEBI:35235"/>
        <dbReference type="ChEBI" id="CHEBI:43474"/>
        <dbReference type="ChEBI" id="CHEBI:58173"/>
        <dbReference type="ChEBI" id="CHEBI:456216"/>
        <dbReference type="EC" id="6.3.2.2"/>
    </reaction>
</comment>
<evidence type="ECO:0000313" key="12">
    <source>
        <dbReference type="Proteomes" id="UP000295649"/>
    </source>
</evidence>
<keyword evidence="4 8" id="KW-0317">Glutathione biosynthesis</keyword>
<evidence type="ECO:0000256" key="5">
    <source>
        <dbReference type="ARBA" id="ARBA00022741"/>
    </source>
</evidence>
<dbReference type="InterPro" id="IPR006334">
    <property type="entry name" value="Glut_cys_ligase"/>
</dbReference>